<dbReference type="Gene3D" id="2.60.40.1110">
    <property type="match status" value="2"/>
</dbReference>
<dbReference type="InterPro" id="IPR004193">
    <property type="entry name" value="Glyco_hydro_13_N"/>
</dbReference>
<evidence type="ECO:0000256" key="2">
    <source>
        <dbReference type="ARBA" id="ARBA00022729"/>
    </source>
</evidence>
<evidence type="ECO:0000256" key="1">
    <source>
        <dbReference type="ARBA" id="ARBA00008061"/>
    </source>
</evidence>
<dbReference type="EMBL" id="NGKC01000021">
    <property type="protein sequence ID" value="RSU09234.1"/>
    <property type="molecule type" value="Genomic_DNA"/>
</dbReference>
<dbReference type="PROSITE" id="PS51257">
    <property type="entry name" value="PROKAR_LIPOPROTEIN"/>
    <property type="match status" value="1"/>
</dbReference>
<dbReference type="GO" id="GO:0004553">
    <property type="term" value="F:hydrolase activity, hydrolyzing O-glycosyl compounds"/>
    <property type="evidence" value="ECO:0007669"/>
    <property type="project" value="InterPro"/>
</dbReference>
<comment type="similarity">
    <text evidence="1">Belongs to the glycosyl hydrolase 13 family.</text>
</comment>
<dbReference type="InterPro" id="IPR013784">
    <property type="entry name" value="Carb-bd-like_fold"/>
</dbReference>
<evidence type="ECO:0000256" key="4">
    <source>
        <dbReference type="ARBA" id="ARBA00022837"/>
    </source>
</evidence>
<evidence type="ECO:0000259" key="7">
    <source>
        <dbReference type="Pfam" id="PF02922"/>
    </source>
</evidence>
<organism evidence="9 10">
    <name type="scientific">Vagococcus acidifermentans</name>
    <dbReference type="NCBI Taxonomy" id="564710"/>
    <lineage>
        <taxon>Bacteria</taxon>
        <taxon>Bacillati</taxon>
        <taxon>Bacillota</taxon>
        <taxon>Bacilli</taxon>
        <taxon>Lactobacillales</taxon>
        <taxon>Enterococcaceae</taxon>
        <taxon>Vagococcus</taxon>
    </lineage>
</organism>
<dbReference type="AlphaFoldDB" id="A0A430AMU5"/>
<evidence type="ECO:0000256" key="5">
    <source>
        <dbReference type="ARBA" id="ARBA00023295"/>
    </source>
</evidence>
<name>A0A430AMU5_9ENTE</name>
<evidence type="ECO:0008006" key="11">
    <source>
        <dbReference type="Google" id="ProtNLM"/>
    </source>
</evidence>
<dbReference type="CDD" id="cd02860">
    <property type="entry name" value="E_set_Pullulanase"/>
    <property type="match status" value="1"/>
</dbReference>
<keyword evidence="6" id="KW-1133">Transmembrane helix</keyword>
<keyword evidence="6" id="KW-0812">Transmembrane</keyword>
<dbReference type="SUPFAM" id="SSF51445">
    <property type="entry name" value="(Trans)glycosidases"/>
    <property type="match status" value="1"/>
</dbReference>
<sequence>MVLLRKKRERFFLLSIVCGLTLVSCLFFLVSDKKEAIAEEGMTTKVVIHYRPSEDRKGEDSSIWAWPLNGGGNEYDFEGGDAFGKYAVINLAGQHDQVGFLVKSAESWNYQTADQFIDTASGLAHVWLDEEEHLSYAPPAEEVAPQTKKMTVNLHYYRSGNDYEGWNVWHWIDGKDGQQAEFAAEDSYGKTATFDLEDAEGFSKLNFIIRKGTPDNEWQEKDGDSDRSVYVIEGQDTMDIWVMENDALIYNHPEFIVKDQRIKKASIETMQEINISLAKKERLADITPEDIVLTNEHGTLAITEVTAAEDELANQFTVKTVEPLDLQTAYDIQVKELAPVLVGIGAVVRTPEFDEEYFYDGTLGQNYTPEKTDFTLWAPTAKTVELVLYDGQEENSPEKETVLMDKGEKGTFTTVLNGDQHGTVYTYRLTFPDGTVNESTDPYATSAIVNGNRSVVLNPDSTRIQSFERMPAFSSPVDAIIYETHIRDLSIAADSGIQHKGKFLGVIEAGTKNEQGQPTGLDYIKSLGVTHVQFLPMYDYQTVDESAPDVPQYNWGYDPKNYNVPEGSYSTDGATRFLISA</sequence>
<keyword evidence="3" id="KW-0378">Hydrolase</keyword>
<dbReference type="Gene3D" id="2.60.40.10">
    <property type="entry name" value="Immunoglobulins"/>
    <property type="match status" value="1"/>
</dbReference>
<dbReference type="Pfam" id="PF03714">
    <property type="entry name" value="PUD"/>
    <property type="match status" value="2"/>
</dbReference>
<dbReference type="Pfam" id="PF02922">
    <property type="entry name" value="CBM_48"/>
    <property type="match status" value="1"/>
</dbReference>
<dbReference type="CDD" id="cd10315">
    <property type="entry name" value="CBM41_pullulanase"/>
    <property type="match status" value="2"/>
</dbReference>
<evidence type="ECO:0000259" key="8">
    <source>
        <dbReference type="Pfam" id="PF03714"/>
    </source>
</evidence>
<comment type="caution">
    <text evidence="9">The sequence shown here is derived from an EMBL/GenBank/DDBJ whole genome shotgun (WGS) entry which is preliminary data.</text>
</comment>
<keyword evidence="4" id="KW-0106">Calcium</keyword>
<dbReference type="GO" id="GO:0005975">
    <property type="term" value="P:carbohydrate metabolic process"/>
    <property type="evidence" value="ECO:0007669"/>
    <property type="project" value="InterPro"/>
</dbReference>
<keyword evidence="2" id="KW-0732">Signal</keyword>
<evidence type="ECO:0000256" key="3">
    <source>
        <dbReference type="ARBA" id="ARBA00022801"/>
    </source>
</evidence>
<evidence type="ECO:0000313" key="10">
    <source>
        <dbReference type="Proteomes" id="UP000286773"/>
    </source>
</evidence>
<dbReference type="PANTHER" id="PTHR43002">
    <property type="entry name" value="GLYCOGEN DEBRANCHING ENZYME"/>
    <property type="match status" value="1"/>
</dbReference>
<keyword evidence="6" id="KW-0472">Membrane</keyword>
<dbReference type="InterPro" id="IPR017853">
    <property type="entry name" value="GH"/>
</dbReference>
<feature type="domain" description="Glycoside hydrolase family 13 N-terminal" evidence="7">
    <location>
        <begin position="363"/>
        <end position="444"/>
    </location>
</feature>
<dbReference type="SUPFAM" id="SSF81296">
    <property type="entry name" value="E set domains"/>
    <property type="match status" value="1"/>
</dbReference>
<dbReference type="InterPro" id="IPR005323">
    <property type="entry name" value="CBM41_pullulanase"/>
</dbReference>
<keyword evidence="5" id="KW-0326">Glycosidase</keyword>
<dbReference type="Gene3D" id="2.60.40.2320">
    <property type="match status" value="1"/>
</dbReference>
<dbReference type="InterPro" id="IPR013783">
    <property type="entry name" value="Ig-like_fold"/>
</dbReference>
<evidence type="ECO:0000313" key="9">
    <source>
        <dbReference type="EMBL" id="RSU09234.1"/>
    </source>
</evidence>
<proteinExistence type="inferred from homology"/>
<evidence type="ECO:0000256" key="6">
    <source>
        <dbReference type="SAM" id="Phobius"/>
    </source>
</evidence>
<dbReference type="InterPro" id="IPR014756">
    <property type="entry name" value="Ig_E-set"/>
</dbReference>
<protein>
    <recommendedName>
        <fullName evidence="11">Pullulanase</fullName>
    </recommendedName>
</protein>
<dbReference type="Proteomes" id="UP000286773">
    <property type="component" value="Unassembled WGS sequence"/>
</dbReference>
<gene>
    <name evidence="9" type="ORF">CBF27_13130</name>
</gene>
<keyword evidence="10" id="KW-1185">Reference proteome</keyword>
<dbReference type="SUPFAM" id="SSF49452">
    <property type="entry name" value="Starch-binding domain-like"/>
    <property type="match status" value="2"/>
</dbReference>
<dbReference type="OrthoDB" id="9761875at2"/>
<feature type="domain" description="Pullulanase carbohydrate-binding module 41" evidence="8">
    <location>
        <begin position="45"/>
        <end position="133"/>
    </location>
</feature>
<dbReference type="GO" id="GO:0030246">
    <property type="term" value="F:carbohydrate binding"/>
    <property type="evidence" value="ECO:0007669"/>
    <property type="project" value="InterPro"/>
</dbReference>
<feature type="domain" description="Pullulanase carbohydrate-binding module 41" evidence="8">
    <location>
        <begin position="151"/>
        <end position="250"/>
    </location>
</feature>
<feature type="transmembrane region" description="Helical" evidence="6">
    <location>
        <begin position="12"/>
        <end position="30"/>
    </location>
</feature>
<accession>A0A430AMU5</accession>
<dbReference type="Gene3D" id="3.20.20.80">
    <property type="entry name" value="Glycosidases"/>
    <property type="match status" value="1"/>
</dbReference>
<reference evidence="9 10" key="1">
    <citation type="submission" date="2017-05" db="EMBL/GenBank/DDBJ databases">
        <title>Vagococcus spp. assemblies.</title>
        <authorList>
            <person name="Gulvik C.A."/>
        </authorList>
    </citation>
    <scope>NUCLEOTIDE SEQUENCE [LARGE SCALE GENOMIC DNA]</scope>
    <source>
        <strain evidence="9 10">LMG 24798</strain>
    </source>
</reference>